<proteinExistence type="predicted"/>
<evidence type="ECO:0000313" key="2">
    <source>
        <dbReference type="EMBL" id="CAH2042104.1"/>
    </source>
</evidence>
<dbReference type="PANTHER" id="PTHR16092">
    <property type="entry name" value="SEC3/SYNTAXIN-RELATED"/>
    <property type="match status" value="1"/>
</dbReference>
<name>A0AAU9RGH3_THLAR</name>
<evidence type="ECO:0000313" key="3">
    <source>
        <dbReference type="Proteomes" id="UP000836841"/>
    </source>
</evidence>
<organism evidence="2 3">
    <name type="scientific">Thlaspi arvense</name>
    <name type="common">Field penny-cress</name>
    <dbReference type="NCBI Taxonomy" id="13288"/>
    <lineage>
        <taxon>Eukaryota</taxon>
        <taxon>Viridiplantae</taxon>
        <taxon>Streptophyta</taxon>
        <taxon>Embryophyta</taxon>
        <taxon>Tracheophyta</taxon>
        <taxon>Spermatophyta</taxon>
        <taxon>Magnoliopsida</taxon>
        <taxon>eudicotyledons</taxon>
        <taxon>Gunneridae</taxon>
        <taxon>Pentapetalae</taxon>
        <taxon>rosids</taxon>
        <taxon>malvids</taxon>
        <taxon>Brassicales</taxon>
        <taxon>Brassicaceae</taxon>
        <taxon>Thlaspideae</taxon>
        <taxon>Thlaspi</taxon>
    </lineage>
</organism>
<protein>
    <recommendedName>
        <fullName evidence="1">Exocyst complex component Sec3 PIP2-binding N-terminal domain-containing protein</fullName>
    </recommendedName>
</protein>
<dbReference type="AlphaFoldDB" id="A0AAU9RGH3"/>
<accession>A0AAU9RGH3</accession>
<dbReference type="SMART" id="SM01313">
    <property type="entry name" value="Sec3-PIP2_bind"/>
    <property type="match status" value="1"/>
</dbReference>
<dbReference type="InterPro" id="IPR028258">
    <property type="entry name" value="Sec3-PIP2_bind"/>
</dbReference>
<dbReference type="GO" id="GO:0000145">
    <property type="term" value="C:exocyst"/>
    <property type="evidence" value="ECO:0007669"/>
    <property type="project" value="TreeGrafter"/>
</dbReference>
<dbReference type="Proteomes" id="UP000836841">
    <property type="component" value="Unassembled WGS sequence"/>
</dbReference>
<dbReference type="GO" id="GO:0005886">
    <property type="term" value="C:plasma membrane"/>
    <property type="evidence" value="ECO:0007669"/>
    <property type="project" value="TreeGrafter"/>
</dbReference>
<dbReference type="EMBL" id="CAJVSB020000157">
    <property type="protein sequence ID" value="CAH2042104.1"/>
    <property type="molecule type" value="Genomic_DNA"/>
</dbReference>
<evidence type="ECO:0000259" key="1">
    <source>
        <dbReference type="SMART" id="SM01313"/>
    </source>
</evidence>
<dbReference type="GO" id="GO:0006887">
    <property type="term" value="P:exocytosis"/>
    <property type="evidence" value="ECO:0007669"/>
    <property type="project" value="TreeGrafter"/>
</dbReference>
<dbReference type="Pfam" id="PF15277">
    <property type="entry name" value="Sec3-PIP2_bind"/>
    <property type="match status" value="1"/>
</dbReference>
<dbReference type="GO" id="GO:0006893">
    <property type="term" value="P:Golgi to plasma membrane transport"/>
    <property type="evidence" value="ECO:0007669"/>
    <property type="project" value="TreeGrafter"/>
</dbReference>
<feature type="domain" description="Exocyst complex component Sec3 PIP2-binding N-terminal" evidence="1">
    <location>
        <begin position="2"/>
        <end position="103"/>
    </location>
</feature>
<sequence>MATKAKVQRIKAFLRVLKYSSGGVIEGGSPEGPITYGEQPAKLYKLKHLSKMELVTNDPSGCTFILGFDSLRSQSVAPPQWTTRNVDDRNRLLMCILNICKDHLGRLPKVVGLDVVEMALWAKSNTTAVPNKGIFKVDLLQLLRRRLT</sequence>
<gene>
    <name evidence="2" type="ORF">TAV2_LOCUS4655</name>
</gene>
<comment type="caution">
    <text evidence="2">The sequence shown here is derived from an EMBL/GenBank/DDBJ whole genome shotgun (WGS) entry which is preliminary data.</text>
</comment>
<keyword evidence="3" id="KW-1185">Reference proteome</keyword>
<reference evidence="2 3" key="1">
    <citation type="submission" date="2022-03" db="EMBL/GenBank/DDBJ databases">
        <authorList>
            <person name="Nunn A."/>
            <person name="Chopra R."/>
            <person name="Nunn A."/>
            <person name="Contreras Garrido A."/>
        </authorList>
    </citation>
    <scope>NUCLEOTIDE SEQUENCE [LARGE SCALE GENOMIC DNA]</scope>
</reference>
<dbReference type="PANTHER" id="PTHR16092:SF35">
    <property type="entry name" value="EXOCYST COMPLEX COMPONENT SEC3B"/>
    <property type="match status" value="1"/>
</dbReference>
<dbReference type="GO" id="GO:0005546">
    <property type="term" value="F:phosphatidylinositol-4,5-bisphosphate binding"/>
    <property type="evidence" value="ECO:0007669"/>
    <property type="project" value="TreeGrafter"/>
</dbReference>